<dbReference type="GO" id="GO:0006355">
    <property type="term" value="P:regulation of DNA-templated transcription"/>
    <property type="evidence" value="ECO:0007669"/>
    <property type="project" value="InterPro"/>
</dbReference>
<dbReference type="Gene3D" id="6.10.140.140">
    <property type="match status" value="1"/>
</dbReference>
<accession>A0A8D0CDG2</accession>
<reference evidence="9" key="2">
    <citation type="submission" date="2025-09" db="UniProtKB">
        <authorList>
            <consortium name="Ensembl"/>
        </authorList>
    </citation>
    <scope>IDENTIFICATION</scope>
</reference>
<dbReference type="InterPro" id="IPR045249">
    <property type="entry name" value="HARBI1-like"/>
</dbReference>
<name>A0A8D0CDG2_SALMN</name>
<comment type="similarity">
    <text evidence="3">Belongs to the HARBI1 family.</text>
</comment>
<comment type="cofactor">
    <cofactor evidence="1">
        <name>a divalent metal cation</name>
        <dbReference type="ChEBI" id="CHEBI:60240"/>
    </cofactor>
</comment>
<dbReference type="GO" id="GO:0004518">
    <property type="term" value="F:nuclease activity"/>
    <property type="evidence" value="ECO:0007669"/>
    <property type="project" value="UniProtKB-KW"/>
</dbReference>
<reference evidence="9" key="1">
    <citation type="submission" date="2025-08" db="UniProtKB">
        <authorList>
            <consortium name="Ensembl"/>
        </authorList>
    </citation>
    <scope>IDENTIFICATION</scope>
</reference>
<sequence length="542" mass="63389">MLIKGKKIRVTFEDVAVYFSEQEGALLDPHQRALYREVMVENYENVASLEEFLVPKPELIFLLEQGEEPWVADSQVWEEKKTLDSNLEAFIDVKPEPIIQLKQEAWRLSDVQASDEVKILYTIFANLHCLLSAYFDQEEWARRRRLSNILICRRFIRRQQQRLQHMLSLRNHSEYFLVPALTPSTLTRRYWVCPKNAVWWENFVTTIWDDDKWHVHFRMSRATFFEIVEQLRPTLQRRRTNMREPISVEKRVAIAIWWLANNAFYRTVAERFGVGRSTVAKIVVEVCLAIELVLLQQTVHLGDVRMIMDGFENLGFPHCVGACDRTHINILSPIRQNTDFINRKNFFPVILHAMVDHCGRFIDVEIGWSGKKPDASIFRNTALWEAMDTGAFVPGNPTVTMHGVQIPPLVVTYGAYPMRRWLMKPYSGRLDPKQAYFNYCLSKACNVVERAFEHLKSRWRCLSTTLEVSEENIPSVISACVILHNICESKGHSIRELEYQEMSIYLAPDAEQNYEDDWKHAVEGRAVREAVAQFMWDARVRC</sequence>
<dbReference type="InterPro" id="IPR036051">
    <property type="entry name" value="KRAB_dom_sf"/>
</dbReference>
<dbReference type="GO" id="GO:0046872">
    <property type="term" value="F:metal ion binding"/>
    <property type="evidence" value="ECO:0007669"/>
    <property type="project" value="UniProtKB-KW"/>
</dbReference>
<evidence type="ECO:0000259" key="8">
    <source>
        <dbReference type="PROSITE" id="PS50805"/>
    </source>
</evidence>
<dbReference type="InterPro" id="IPR001909">
    <property type="entry name" value="KRAB"/>
</dbReference>
<dbReference type="AlphaFoldDB" id="A0A8D0CDG2"/>
<evidence type="ECO:0000313" key="10">
    <source>
        <dbReference type="Proteomes" id="UP000694421"/>
    </source>
</evidence>
<evidence type="ECO:0000313" key="9">
    <source>
        <dbReference type="Ensembl" id="ENSSMRP00000020753.1"/>
    </source>
</evidence>
<dbReference type="SUPFAM" id="SSF109640">
    <property type="entry name" value="KRAB domain (Kruppel-associated box)"/>
    <property type="match status" value="1"/>
</dbReference>
<evidence type="ECO:0000256" key="2">
    <source>
        <dbReference type="ARBA" id="ARBA00004123"/>
    </source>
</evidence>
<dbReference type="SMART" id="SM00349">
    <property type="entry name" value="KRAB"/>
    <property type="match status" value="1"/>
</dbReference>
<evidence type="ECO:0000256" key="7">
    <source>
        <dbReference type="ARBA" id="ARBA00023242"/>
    </source>
</evidence>
<organism evidence="9 10">
    <name type="scientific">Salvator merianae</name>
    <name type="common">Argentine black and white tegu</name>
    <name type="synonym">Tupinambis merianae</name>
    <dbReference type="NCBI Taxonomy" id="96440"/>
    <lineage>
        <taxon>Eukaryota</taxon>
        <taxon>Metazoa</taxon>
        <taxon>Chordata</taxon>
        <taxon>Craniata</taxon>
        <taxon>Vertebrata</taxon>
        <taxon>Euteleostomi</taxon>
        <taxon>Lepidosauria</taxon>
        <taxon>Squamata</taxon>
        <taxon>Bifurcata</taxon>
        <taxon>Unidentata</taxon>
        <taxon>Episquamata</taxon>
        <taxon>Laterata</taxon>
        <taxon>Teiioidea</taxon>
        <taxon>Teiidae</taxon>
        <taxon>Salvator</taxon>
    </lineage>
</organism>
<evidence type="ECO:0000256" key="4">
    <source>
        <dbReference type="ARBA" id="ARBA00022722"/>
    </source>
</evidence>
<evidence type="ECO:0000256" key="3">
    <source>
        <dbReference type="ARBA" id="ARBA00006958"/>
    </source>
</evidence>
<dbReference type="Proteomes" id="UP000694421">
    <property type="component" value="Unplaced"/>
</dbReference>
<evidence type="ECO:0000256" key="6">
    <source>
        <dbReference type="ARBA" id="ARBA00022801"/>
    </source>
</evidence>
<keyword evidence="7" id="KW-0539">Nucleus</keyword>
<dbReference type="OMA" id="CDRTHIN"/>
<dbReference type="Pfam" id="PF13359">
    <property type="entry name" value="DDE_Tnp_4"/>
    <property type="match status" value="1"/>
</dbReference>
<keyword evidence="10" id="KW-1185">Reference proteome</keyword>
<proteinExistence type="inferred from homology"/>
<dbReference type="Pfam" id="PF01352">
    <property type="entry name" value="KRAB"/>
    <property type="match status" value="1"/>
</dbReference>
<keyword evidence="4" id="KW-0540">Nuclease</keyword>
<protein>
    <recommendedName>
        <fullName evidence="8">KRAB domain-containing protein</fullName>
    </recommendedName>
</protein>
<dbReference type="PROSITE" id="PS50805">
    <property type="entry name" value="KRAB"/>
    <property type="match status" value="1"/>
</dbReference>
<dbReference type="PANTHER" id="PTHR22930:SF206">
    <property type="entry name" value="NUCLEASE HARBI1"/>
    <property type="match status" value="1"/>
</dbReference>
<dbReference type="PANTHER" id="PTHR22930">
    <property type="match status" value="1"/>
</dbReference>
<dbReference type="CDD" id="cd07765">
    <property type="entry name" value="KRAB_A-box"/>
    <property type="match status" value="1"/>
</dbReference>
<evidence type="ECO:0000256" key="1">
    <source>
        <dbReference type="ARBA" id="ARBA00001968"/>
    </source>
</evidence>
<dbReference type="InterPro" id="IPR027806">
    <property type="entry name" value="HARBI1_dom"/>
</dbReference>
<dbReference type="GO" id="GO:0016787">
    <property type="term" value="F:hydrolase activity"/>
    <property type="evidence" value="ECO:0007669"/>
    <property type="project" value="UniProtKB-KW"/>
</dbReference>
<keyword evidence="5" id="KW-0479">Metal-binding</keyword>
<comment type="subcellular location">
    <subcellularLocation>
        <location evidence="2">Nucleus</location>
    </subcellularLocation>
</comment>
<dbReference type="Ensembl" id="ENSSMRT00000024314.1">
    <property type="protein sequence ID" value="ENSSMRP00000020753.1"/>
    <property type="gene ID" value="ENSSMRG00000016140.1"/>
</dbReference>
<evidence type="ECO:0000256" key="5">
    <source>
        <dbReference type="ARBA" id="ARBA00022723"/>
    </source>
</evidence>
<feature type="domain" description="KRAB" evidence="8">
    <location>
        <begin position="10"/>
        <end position="82"/>
    </location>
</feature>
<keyword evidence="6" id="KW-0378">Hydrolase</keyword>
<dbReference type="GO" id="GO:0005634">
    <property type="term" value="C:nucleus"/>
    <property type="evidence" value="ECO:0007669"/>
    <property type="project" value="UniProtKB-SubCell"/>
</dbReference>
<dbReference type="GeneTree" id="ENSGT00940000163250"/>